<dbReference type="Pfam" id="PF01936">
    <property type="entry name" value="NYN"/>
    <property type="match status" value="1"/>
</dbReference>
<dbReference type="GO" id="GO:0004540">
    <property type="term" value="F:RNA nuclease activity"/>
    <property type="evidence" value="ECO:0007669"/>
    <property type="project" value="InterPro"/>
</dbReference>
<name>A0A0F9PV15_9ZZZZ</name>
<dbReference type="EMBL" id="LAZR01004866">
    <property type="protein sequence ID" value="KKN04906.1"/>
    <property type="molecule type" value="Genomic_DNA"/>
</dbReference>
<evidence type="ECO:0000259" key="1">
    <source>
        <dbReference type="Pfam" id="PF01936"/>
    </source>
</evidence>
<dbReference type="AlphaFoldDB" id="A0A0F9PV15"/>
<proteinExistence type="predicted"/>
<dbReference type="InterPro" id="IPR047140">
    <property type="entry name" value="LabA"/>
</dbReference>
<sequence>MNKIGIFVDTCDLYHKIQRNFGQGSKICFNNYLIDIDDGELIMAFAYGMRSESLGFPKYLQSLGFTTKFKPPRIYNIGDRQIKKCDWNITMVIDIIKACTEKKLDTVILGSSNGLLLPLISYLRDQGITVLVKASGIPDSLNSAANSVFEFSEKHLETEGNDTERISKQSESFCPTYSNIHGSD</sequence>
<comment type="caution">
    <text evidence="2">The sequence shown here is derived from an EMBL/GenBank/DDBJ whole genome shotgun (WGS) entry which is preliminary data.</text>
</comment>
<accession>A0A0F9PV15</accession>
<dbReference type="PANTHER" id="PTHR35458">
    <property type="entry name" value="SLR0755 PROTEIN"/>
    <property type="match status" value="1"/>
</dbReference>
<evidence type="ECO:0000313" key="2">
    <source>
        <dbReference type="EMBL" id="KKN04906.1"/>
    </source>
</evidence>
<protein>
    <recommendedName>
        <fullName evidence="1">NYN domain-containing protein</fullName>
    </recommendedName>
</protein>
<gene>
    <name evidence="2" type="ORF">LCGC14_1092730</name>
</gene>
<dbReference type="InterPro" id="IPR021139">
    <property type="entry name" value="NYN"/>
</dbReference>
<dbReference type="Gene3D" id="3.40.50.1010">
    <property type="entry name" value="5'-nuclease"/>
    <property type="match status" value="1"/>
</dbReference>
<dbReference type="PANTHER" id="PTHR35458:SF8">
    <property type="entry name" value="SLR0650 PROTEIN"/>
    <property type="match status" value="1"/>
</dbReference>
<reference evidence="2" key="1">
    <citation type="journal article" date="2015" name="Nature">
        <title>Complex archaea that bridge the gap between prokaryotes and eukaryotes.</title>
        <authorList>
            <person name="Spang A."/>
            <person name="Saw J.H."/>
            <person name="Jorgensen S.L."/>
            <person name="Zaremba-Niedzwiedzka K."/>
            <person name="Martijn J."/>
            <person name="Lind A.E."/>
            <person name="van Eijk R."/>
            <person name="Schleper C."/>
            <person name="Guy L."/>
            <person name="Ettema T.J."/>
        </authorList>
    </citation>
    <scope>NUCLEOTIDE SEQUENCE</scope>
</reference>
<feature type="domain" description="NYN" evidence="1">
    <location>
        <begin position="3"/>
        <end position="148"/>
    </location>
</feature>
<organism evidence="2">
    <name type="scientific">marine sediment metagenome</name>
    <dbReference type="NCBI Taxonomy" id="412755"/>
    <lineage>
        <taxon>unclassified sequences</taxon>
        <taxon>metagenomes</taxon>
        <taxon>ecological metagenomes</taxon>
    </lineage>
</organism>